<dbReference type="RefSeq" id="WP_076691199.1">
    <property type="nucleotide sequence ID" value="NZ_CP018762.1"/>
</dbReference>
<dbReference type="Proteomes" id="UP000187185">
    <property type="component" value="Chromosome"/>
</dbReference>
<gene>
    <name evidence="2" type="ORF">BOH66_11580</name>
</gene>
<evidence type="ECO:0000313" key="3">
    <source>
        <dbReference type="Proteomes" id="UP000187185"/>
    </source>
</evidence>
<evidence type="ECO:0000313" key="2">
    <source>
        <dbReference type="EMBL" id="APZ34810.1"/>
    </source>
</evidence>
<keyword evidence="1" id="KW-0812">Transmembrane</keyword>
<organism evidence="2 3">
    <name type="scientific">Microbacterium aurum</name>
    <dbReference type="NCBI Taxonomy" id="36805"/>
    <lineage>
        <taxon>Bacteria</taxon>
        <taxon>Bacillati</taxon>
        <taxon>Actinomycetota</taxon>
        <taxon>Actinomycetes</taxon>
        <taxon>Micrococcales</taxon>
        <taxon>Microbacteriaceae</taxon>
        <taxon>Microbacterium</taxon>
    </lineage>
</organism>
<feature type="transmembrane region" description="Helical" evidence="1">
    <location>
        <begin position="7"/>
        <end position="30"/>
    </location>
</feature>
<feature type="transmembrane region" description="Helical" evidence="1">
    <location>
        <begin position="175"/>
        <end position="197"/>
    </location>
</feature>
<reference evidence="2 3" key="1">
    <citation type="submission" date="2016-12" db="EMBL/GenBank/DDBJ databases">
        <title>Complete genome sequence of Microbacterium aurum KACC 15219.</title>
        <authorList>
            <person name="Jung Y."/>
            <person name="Shin J.-H."/>
            <person name="Lee Y.-J."/>
            <person name="Yi H."/>
            <person name="Bahn Y.-S."/>
            <person name="Kim J.F."/>
            <person name="Lee D.-W."/>
        </authorList>
    </citation>
    <scope>NUCLEOTIDE SEQUENCE [LARGE SCALE GENOMIC DNA]</scope>
    <source>
        <strain evidence="2 3">KACC 15219</strain>
    </source>
</reference>
<accession>A0A1P8U9N6</accession>
<dbReference type="STRING" id="36805.BOH66_11580"/>
<keyword evidence="3" id="KW-1185">Reference proteome</keyword>
<dbReference type="KEGG" id="maur:BOH66_11580"/>
<sequence>MDIQAEAITIAVLTIFLYLALCAALVLVTVALRTPAAAPLGVAGGLVVLCLIVVAVLPYDVPVLFGAVLAVLGTALATLGGNPFTRWILGVADGGRTVEGPRGGILVELMADSAAATPPRQEEILRGGTTIGYLERASVTLGILAGFPGVGAVVVALKGVGRFTELATPAARERFIVGTMASLLWACAVAGVIRLAIW</sequence>
<dbReference type="OrthoDB" id="3388334at2"/>
<dbReference type="EMBL" id="CP018762">
    <property type="protein sequence ID" value="APZ34810.1"/>
    <property type="molecule type" value="Genomic_DNA"/>
</dbReference>
<keyword evidence="1" id="KW-0472">Membrane</keyword>
<evidence type="ECO:0000256" key="1">
    <source>
        <dbReference type="SAM" id="Phobius"/>
    </source>
</evidence>
<keyword evidence="1" id="KW-1133">Transmembrane helix</keyword>
<dbReference type="AlphaFoldDB" id="A0A1P8U9N6"/>
<proteinExistence type="predicted"/>
<feature type="transmembrane region" description="Helical" evidence="1">
    <location>
        <begin position="141"/>
        <end position="163"/>
    </location>
</feature>
<protein>
    <submittedName>
        <fullName evidence="2">Uncharacterized protein</fullName>
    </submittedName>
</protein>
<feature type="transmembrane region" description="Helical" evidence="1">
    <location>
        <begin position="63"/>
        <end position="81"/>
    </location>
</feature>
<feature type="transmembrane region" description="Helical" evidence="1">
    <location>
        <begin position="36"/>
        <end position="56"/>
    </location>
</feature>
<name>A0A1P8U9N6_9MICO</name>